<feature type="coiled-coil region" evidence="10">
    <location>
        <begin position="35"/>
        <end position="71"/>
    </location>
</feature>
<keyword evidence="6" id="KW-0735">Signal-anchor</keyword>
<keyword evidence="13" id="KW-1185">Reference proteome</keyword>
<keyword evidence="12" id="KW-0328">Glycosyltransferase</keyword>
<evidence type="ECO:0000256" key="1">
    <source>
        <dbReference type="ARBA" id="ARBA00004323"/>
    </source>
</evidence>
<dbReference type="InterPro" id="IPR022751">
    <property type="entry name" value="Alpha_mannosyltransferase"/>
</dbReference>
<feature type="compositionally biased region" description="Basic and acidic residues" evidence="11">
    <location>
        <begin position="542"/>
        <end position="554"/>
    </location>
</feature>
<evidence type="ECO:0000256" key="2">
    <source>
        <dbReference type="ARBA" id="ARBA00004922"/>
    </source>
</evidence>
<dbReference type="PANTHER" id="PTHR31646:SF1">
    <property type="entry name" value="ALPHA-1,2-MANNOSYLTRANSFERASE MNN2"/>
    <property type="match status" value="1"/>
</dbReference>
<dbReference type="VEuPathDB" id="FungiDB:AAP_02017"/>
<dbReference type="GO" id="GO:0000139">
    <property type="term" value="C:Golgi membrane"/>
    <property type="evidence" value="ECO:0007669"/>
    <property type="project" value="UniProtKB-SubCell"/>
</dbReference>
<dbReference type="PANTHER" id="PTHR31646">
    <property type="entry name" value="ALPHA-1,2-MANNOSYLTRANSFERASE MNN2"/>
    <property type="match status" value="1"/>
</dbReference>
<evidence type="ECO:0000256" key="7">
    <source>
        <dbReference type="ARBA" id="ARBA00022989"/>
    </source>
</evidence>
<dbReference type="InterPro" id="IPR029044">
    <property type="entry name" value="Nucleotide-diphossugar_trans"/>
</dbReference>
<dbReference type="Proteomes" id="UP000242877">
    <property type="component" value="Unassembled WGS sequence"/>
</dbReference>
<comment type="pathway">
    <text evidence="2">Protein modification; protein glycosylation.</text>
</comment>
<sequence length="554" mass="64127">MAVFRRRRIAIVLLIGTIFFCAIANINSLGNVRARIEALKALSSAEDRADNVELEEELAVERILIEEQKASLRDPTNSETYTPKNKALIDHAKFWQDFHPLLNHSEPRIEGEIKVLGELPFKELGFRPDHPELFRYHDNVALNKSDFRIMRKQHAKFMKLLRDVDAPRLPYKKGTRGVATTAGGPMMAVLVTSLHMLRRTGSTLPVEVFIADDSEYDPWLCEEYLPNLNATCINISDVLKAAPLRDGLKKYQFKIFSILFSSFEEVLFLDADCFPLRDPVELFESKVYKDHGLITWPDFWKVLYSPYFFNITGQHRPDYFPYASTESGQLLVSKKSHEKMLLLSTYYNFYGPDKYYKLLSQGGPGEGDKETFIPAAVALDLPFYDVSTGPSIWGYWDRQHTKWEGGVMFQVDPIWDNNLPDFKKYAFSWTKQPWAPANVYFFCHANVPKLDPIRVFDHNGKVWDDEGKPRRMWETVDSMFERIGWDIEGALWHALKSTACDLEHGNYTRWKDREEKLCSVIEDFIDEMHDIETGKKPGKKIAQKEHGDKKINWG</sequence>
<evidence type="ECO:0000256" key="5">
    <source>
        <dbReference type="ARBA" id="ARBA00022692"/>
    </source>
</evidence>
<keyword evidence="5" id="KW-0812">Transmembrane</keyword>
<proteinExistence type="inferred from homology"/>
<evidence type="ECO:0000256" key="4">
    <source>
        <dbReference type="ARBA" id="ARBA00022679"/>
    </source>
</evidence>
<comment type="caution">
    <text evidence="12">The sequence shown here is derived from an EMBL/GenBank/DDBJ whole genome shotgun (WGS) entry which is preliminary data.</text>
</comment>
<dbReference type="Pfam" id="PF11051">
    <property type="entry name" value="Mannosyl_trans3"/>
    <property type="match status" value="2"/>
</dbReference>
<feature type="region of interest" description="Disordered" evidence="11">
    <location>
        <begin position="535"/>
        <end position="554"/>
    </location>
</feature>
<evidence type="ECO:0000313" key="13">
    <source>
        <dbReference type="Proteomes" id="UP000242877"/>
    </source>
</evidence>
<dbReference type="SUPFAM" id="SSF53448">
    <property type="entry name" value="Nucleotide-diphospho-sugar transferases"/>
    <property type="match status" value="1"/>
</dbReference>
<evidence type="ECO:0000256" key="9">
    <source>
        <dbReference type="ARBA" id="ARBA00023136"/>
    </source>
</evidence>
<name>A0A168AH76_9EURO</name>
<comment type="subcellular location">
    <subcellularLocation>
        <location evidence="1">Golgi apparatus membrane</location>
        <topology evidence="1">Single-pass type II membrane protein</topology>
    </subcellularLocation>
</comment>
<evidence type="ECO:0000256" key="8">
    <source>
        <dbReference type="ARBA" id="ARBA00023034"/>
    </source>
</evidence>
<gene>
    <name evidence="12" type="ORF">AAP_02017</name>
</gene>
<comment type="similarity">
    <text evidence="3">Belongs to the MNN1/MNT family.</text>
</comment>
<evidence type="ECO:0000256" key="6">
    <source>
        <dbReference type="ARBA" id="ARBA00022968"/>
    </source>
</evidence>
<reference evidence="12 13" key="1">
    <citation type="journal article" date="2016" name="Genome Biol. Evol.">
        <title>Divergent and convergent evolution of fungal pathogenicity.</title>
        <authorList>
            <person name="Shang Y."/>
            <person name="Xiao G."/>
            <person name="Zheng P."/>
            <person name="Cen K."/>
            <person name="Zhan S."/>
            <person name="Wang C."/>
        </authorList>
    </citation>
    <scope>NUCLEOTIDE SEQUENCE [LARGE SCALE GENOMIC DNA]</scope>
    <source>
        <strain evidence="12 13">ARSEF 7405</strain>
    </source>
</reference>
<keyword evidence="8" id="KW-0333">Golgi apparatus</keyword>
<keyword evidence="10" id="KW-0175">Coiled coil</keyword>
<protein>
    <submittedName>
        <fullName evidence="12">Alpha-1,2-mannosyltransferase</fullName>
    </submittedName>
</protein>
<keyword evidence="7" id="KW-1133">Transmembrane helix</keyword>
<dbReference type="EMBL" id="AZGZ01000007">
    <property type="protein sequence ID" value="KZZ93924.1"/>
    <property type="molecule type" value="Genomic_DNA"/>
</dbReference>
<dbReference type="GO" id="GO:0046354">
    <property type="term" value="P:mannan biosynthetic process"/>
    <property type="evidence" value="ECO:0007669"/>
    <property type="project" value="TreeGrafter"/>
</dbReference>
<dbReference type="GO" id="GO:0000026">
    <property type="term" value="F:alpha-1,2-mannosyltransferase activity"/>
    <property type="evidence" value="ECO:0007669"/>
    <property type="project" value="TreeGrafter"/>
</dbReference>
<evidence type="ECO:0000313" key="12">
    <source>
        <dbReference type="EMBL" id="KZZ93924.1"/>
    </source>
</evidence>
<accession>A0A168AH76</accession>
<evidence type="ECO:0000256" key="11">
    <source>
        <dbReference type="SAM" id="MobiDB-lite"/>
    </source>
</evidence>
<keyword evidence="9" id="KW-0472">Membrane</keyword>
<dbReference type="OrthoDB" id="4484309at2759"/>
<dbReference type="Gene3D" id="3.90.550.10">
    <property type="entry name" value="Spore Coat Polysaccharide Biosynthesis Protein SpsA, Chain A"/>
    <property type="match status" value="1"/>
</dbReference>
<organism evidence="12 13">
    <name type="scientific">Ascosphaera apis ARSEF 7405</name>
    <dbReference type="NCBI Taxonomy" id="392613"/>
    <lineage>
        <taxon>Eukaryota</taxon>
        <taxon>Fungi</taxon>
        <taxon>Dikarya</taxon>
        <taxon>Ascomycota</taxon>
        <taxon>Pezizomycotina</taxon>
        <taxon>Eurotiomycetes</taxon>
        <taxon>Eurotiomycetidae</taxon>
        <taxon>Onygenales</taxon>
        <taxon>Ascosphaeraceae</taxon>
        <taxon>Ascosphaera</taxon>
    </lineage>
</organism>
<evidence type="ECO:0000256" key="3">
    <source>
        <dbReference type="ARBA" id="ARBA00009105"/>
    </source>
</evidence>
<evidence type="ECO:0000256" key="10">
    <source>
        <dbReference type="SAM" id="Coils"/>
    </source>
</evidence>
<keyword evidence="4 12" id="KW-0808">Transferase</keyword>
<dbReference type="AlphaFoldDB" id="A0A168AH76"/>